<evidence type="ECO:0000313" key="2">
    <source>
        <dbReference type="Proteomes" id="UP000827753"/>
    </source>
</evidence>
<dbReference type="Proteomes" id="UP000827753">
    <property type="component" value="Segment"/>
</dbReference>
<organism evidence="1 2">
    <name type="scientific">Bacillus phage vB_BanS_MrDarsey</name>
    <dbReference type="NCBI Taxonomy" id="2894787"/>
    <lineage>
        <taxon>Viruses</taxon>
        <taxon>Duplodnaviria</taxon>
        <taxon>Heunggongvirae</taxon>
        <taxon>Uroviricota</taxon>
        <taxon>Caudoviricetes</taxon>
        <taxon>Joanripponvirinae</taxon>
        <taxon>Tsamsavirus</taxon>
        <taxon>Tsamsavirus mrdarsey</taxon>
    </lineage>
</organism>
<accession>A0AAE8YPQ4</accession>
<proteinExistence type="predicted"/>
<reference evidence="1 2" key="1">
    <citation type="submission" date="2021-10" db="EMBL/GenBank/DDBJ databases">
        <authorList>
            <person name="Lavering E.D."/>
            <person name="James R."/>
            <person name="Fairholm J.D."/>
            <person name="Ogilvie B.H."/>
            <person name="Thurgood T.L."/>
            <person name="Robison R.A."/>
            <person name="Grose J.H."/>
        </authorList>
    </citation>
    <scope>NUCLEOTIDE SEQUENCE [LARGE SCALE GENOMIC DNA]</scope>
</reference>
<keyword evidence="2" id="KW-1185">Reference proteome</keyword>
<evidence type="ECO:0000313" key="1">
    <source>
        <dbReference type="EMBL" id="UGO47881.1"/>
    </source>
</evidence>
<sequence length="102" mass="11996">MDYKDLWDELKVKLEARLDTAIEEVEEEVEDVLCSIFGDIRRLEESMQKAPYVNGAYNPNFGDDKECECGHTYYRHFDSYEDMEACGCKYCGCYDFKEKISD</sequence>
<protein>
    <submittedName>
        <fullName evidence="1">Uncharacterized protein</fullName>
    </submittedName>
</protein>
<dbReference type="EMBL" id="OK499987">
    <property type="protein sequence ID" value="UGO47881.1"/>
    <property type="molecule type" value="Genomic_DNA"/>
</dbReference>
<gene>
    <name evidence="1" type="ORF">MRDARSEY_49</name>
</gene>
<name>A0AAE8YPQ4_9CAUD</name>